<dbReference type="SUPFAM" id="SSF53474">
    <property type="entry name" value="alpha/beta-Hydrolases"/>
    <property type="match status" value="1"/>
</dbReference>
<dbReference type="PROSITE" id="PS51257">
    <property type="entry name" value="PROKAR_LIPOPROTEIN"/>
    <property type="match status" value="1"/>
</dbReference>
<dbReference type="PANTHER" id="PTHR48098:SF6">
    <property type="entry name" value="FERRI-BACILLIBACTIN ESTERASE BESA"/>
    <property type="match status" value="1"/>
</dbReference>
<evidence type="ECO:0000313" key="2">
    <source>
        <dbReference type="Proteomes" id="UP001285855"/>
    </source>
</evidence>
<gene>
    <name evidence="1" type="ORF">SNF14_08385</name>
</gene>
<name>A0ABU5ERF8_9FLAO</name>
<accession>A0ABU5ERF8</accession>
<organism evidence="1 2">
    <name type="scientific">Winogradskyella aquimaris</name>
    <dbReference type="NCBI Taxonomy" id="864074"/>
    <lineage>
        <taxon>Bacteria</taxon>
        <taxon>Pseudomonadati</taxon>
        <taxon>Bacteroidota</taxon>
        <taxon>Flavobacteriia</taxon>
        <taxon>Flavobacteriales</taxon>
        <taxon>Flavobacteriaceae</taxon>
        <taxon>Winogradskyella</taxon>
    </lineage>
</organism>
<dbReference type="Gene3D" id="3.40.50.1820">
    <property type="entry name" value="alpha/beta hydrolase"/>
    <property type="match status" value="1"/>
</dbReference>
<evidence type="ECO:0000313" key="1">
    <source>
        <dbReference type="EMBL" id="MDY2587354.1"/>
    </source>
</evidence>
<dbReference type="PANTHER" id="PTHR48098">
    <property type="entry name" value="ENTEROCHELIN ESTERASE-RELATED"/>
    <property type="match status" value="1"/>
</dbReference>
<dbReference type="Proteomes" id="UP001285855">
    <property type="component" value="Unassembled WGS sequence"/>
</dbReference>
<keyword evidence="1" id="KW-0378">Hydrolase</keyword>
<dbReference type="GO" id="GO:0016787">
    <property type="term" value="F:hydrolase activity"/>
    <property type="evidence" value="ECO:0007669"/>
    <property type="project" value="UniProtKB-KW"/>
</dbReference>
<comment type="caution">
    <text evidence="1">The sequence shown here is derived from an EMBL/GenBank/DDBJ whole genome shotgun (WGS) entry which is preliminary data.</text>
</comment>
<dbReference type="InterPro" id="IPR000801">
    <property type="entry name" value="Esterase-like"/>
</dbReference>
<dbReference type="RefSeq" id="WP_320555721.1">
    <property type="nucleotide sequence ID" value="NZ_JAXDAE010000007.1"/>
</dbReference>
<protein>
    <submittedName>
        <fullName evidence="1">Alpha/beta hydrolase-fold protein</fullName>
    </submittedName>
</protein>
<proteinExistence type="predicted"/>
<sequence length="323" mass="37248">MRAFYIIICFLVGFTSCKQKESEGEKPTTKDVAYEMLFQKVDTAKIASGTLLRVETYPSKFIVSRPVDVWLPENYSEDRTYDVLYMHDGQMLFDSTTTWNKQEWKVDEWASQLMSSNKTKDFIVVAVHNIPERRWEDLFPEKAMGFLSEEELKTVKDISNRTDYTLNGDNYLRFMVEELKPEIDRSFSTNADASHTFVMGSSMGGLMSMYALSEYPQIFGGAACLSTHWPGAVPSENQLLPNAVFKYMEINLPSAGHHKVYFDYGNQTLDAYYPQYGPRVDELLQTKGYTDKDSKNLFFEGTDHSENSWNKRLDYPIMFLLGN</sequence>
<reference evidence="1 2" key="1">
    <citation type="submission" date="2023-11" db="EMBL/GenBank/DDBJ databases">
        <title>Winogradskyella pelagius sp. nov., isolated from coastal sediment.</title>
        <authorList>
            <person name="Li F."/>
        </authorList>
    </citation>
    <scope>NUCLEOTIDE SEQUENCE [LARGE SCALE GENOMIC DNA]</scope>
    <source>
        <strain evidence="1 2">KCTC 23502</strain>
    </source>
</reference>
<dbReference type="InterPro" id="IPR050583">
    <property type="entry name" value="Mycobacterial_A85_antigen"/>
</dbReference>
<dbReference type="EMBL" id="JAXDAE010000007">
    <property type="protein sequence ID" value="MDY2587354.1"/>
    <property type="molecule type" value="Genomic_DNA"/>
</dbReference>
<keyword evidence="2" id="KW-1185">Reference proteome</keyword>
<dbReference type="Pfam" id="PF00756">
    <property type="entry name" value="Esterase"/>
    <property type="match status" value="1"/>
</dbReference>
<dbReference type="InterPro" id="IPR029058">
    <property type="entry name" value="AB_hydrolase_fold"/>
</dbReference>